<sequence length="113" mass="12377">MREDEDTGARYYKYKIVSGDLVQHDVGVVLRMSDKDDPENHFFEVGLMRAPREVGSIFELAAEKVQYILKCIAQDAAREAAESGAAASTCETASVVDTLMLASSAEAEERDGE</sequence>
<evidence type="ECO:0000313" key="2">
    <source>
        <dbReference type="EMBL" id="CAD9662239.1"/>
    </source>
</evidence>
<organism evidence="2">
    <name type="scientific">Rhizochromulina marina</name>
    <dbReference type="NCBI Taxonomy" id="1034831"/>
    <lineage>
        <taxon>Eukaryota</taxon>
        <taxon>Sar</taxon>
        <taxon>Stramenopiles</taxon>
        <taxon>Ochrophyta</taxon>
        <taxon>Dictyochophyceae</taxon>
        <taxon>Rhizochromulinales</taxon>
        <taxon>Rhizochromulina</taxon>
    </lineage>
</organism>
<accession>A0A6U0X257</accession>
<protein>
    <submittedName>
        <fullName evidence="2">Uncharacterized protein</fullName>
    </submittedName>
</protein>
<reference evidence="2" key="1">
    <citation type="submission" date="2021-01" db="EMBL/GenBank/DDBJ databases">
        <authorList>
            <person name="Corre E."/>
            <person name="Pelletier E."/>
            <person name="Niang G."/>
            <person name="Scheremetjew M."/>
            <person name="Finn R."/>
            <person name="Kale V."/>
            <person name="Holt S."/>
            <person name="Cochrane G."/>
            <person name="Meng A."/>
            <person name="Brown T."/>
            <person name="Cohen L."/>
        </authorList>
    </citation>
    <scope>NUCLEOTIDE SEQUENCE</scope>
    <source>
        <strain evidence="2">CCMP1243</strain>
    </source>
</reference>
<name>A0A6U0X257_9STRA</name>
<proteinExistence type="predicted"/>
<dbReference type="EMBL" id="HBHJ01002067">
    <property type="protein sequence ID" value="CAD9662237.1"/>
    <property type="molecule type" value="Transcribed_RNA"/>
</dbReference>
<evidence type="ECO:0000313" key="1">
    <source>
        <dbReference type="EMBL" id="CAD9662237.1"/>
    </source>
</evidence>
<dbReference type="EMBL" id="HBHJ01002068">
    <property type="protein sequence ID" value="CAD9662239.1"/>
    <property type="molecule type" value="Transcribed_RNA"/>
</dbReference>
<gene>
    <name evidence="1" type="ORF">RMAR1173_LOCUS1312</name>
    <name evidence="2" type="ORF">RMAR1173_LOCUS1313</name>
</gene>
<dbReference type="AlphaFoldDB" id="A0A6U0X257"/>